<organism evidence="2 3">
    <name type="scientific">Leptomonas seymouri</name>
    <dbReference type="NCBI Taxonomy" id="5684"/>
    <lineage>
        <taxon>Eukaryota</taxon>
        <taxon>Discoba</taxon>
        <taxon>Euglenozoa</taxon>
        <taxon>Kinetoplastea</taxon>
        <taxon>Metakinetoplastina</taxon>
        <taxon>Trypanosomatida</taxon>
        <taxon>Trypanosomatidae</taxon>
        <taxon>Leishmaniinae</taxon>
        <taxon>Leptomonas</taxon>
    </lineage>
</organism>
<dbReference type="EMBL" id="LJSK01000109">
    <property type="protein sequence ID" value="KPI86943.1"/>
    <property type="molecule type" value="Genomic_DNA"/>
</dbReference>
<reference evidence="2 3" key="1">
    <citation type="journal article" date="2015" name="PLoS Pathog.">
        <title>Leptomonas seymouri: Adaptations to the Dixenous Life Cycle Analyzed by Genome Sequencing, Transcriptome Profiling and Co-infection with Leishmania donovani.</title>
        <authorList>
            <person name="Kraeva N."/>
            <person name="Butenko A."/>
            <person name="Hlavacova J."/>
            <person name="Kostygov A."/>
            <person name="Myskova J."/>
            <person name="Grybchuk D."/>
            <person name="Lestinova T."/>
            <person name="Votypka J."/>
            <person name="Volf P."/>
            <person name="Opperdoes F."/>
            <person name="Flegontov P."/>
            <person name="Lukes J."/>
            <person name="Yurchenko V."/>
        </authorList>
    </citation>
    <scope>NUCLEOTIDE SEQUENCE [LARGE SCALE GENOMIC DNA]</scope>
    <source>
        <strain evidence="2 3">ATCC 30220</strain>
    </source>
</reference>
<name>A0A0N1I727_LEPSE</name>
<evidence type="ECO:0000313" key="3">
    <source>
        <dbReference type="Proteomes" id="UP000038009"/>
    </source>
</evidence>
<protein>
    <recommendedName>
        <fullName evidence="4">Transmembrane protein</fullName>
    </recommendedName>
</protein>
<keyword evidence="1" id="KW-1133">Transmembrane helix</keyword>
<dbReference type="VEuPathDB" id="TriTrypDB:Lsey_0109_0170"/>
<dbReference type="AlphaFoldDB" id="A0A0N1I727"/>
<comment type="caution">
    <text evidence="2">The sequence shown here is derived from an EMBL/GenBank/DDBJ whole genome shotgun (WGS) entry which is preliminary data.</text>
</comment>
<feature type="transmembrane region" description="Helical" evidence="1">
    <location>
        <begin position="95"/>
        <end position="116"/>
    </location>
</feature>
<evidence type="ECO:0008006" key="4">
    <source>
        <dbReference type="Google" id="ProtNLM"/>
    </source>
</evidence>
<dbReference type="OMA" id="NSPPYEA"/>
<gene>
    <name evidence="2" type="ORF">ABL78_3989</name>
</gene>
<evidence type="ECO:0000313" key="2">
    <source>
        <dbReference type="EMBL" id="KPI86943.1"/>
    </source>
</evidence>
<keyword evidence="1" id="KW-0472">Membrane</keyword>
<feature type="transmembrane region" description="Helical" evidence="1">
    <location>
        <begin position="38"/>
        <end position="57"/>
    </location>
</feature>
<proteinExistence type="predicted"/>
<keyword evidence="1" id="KW-0812">Transmembrane</keyword>
<keyword evidence="3" id="KW-1185">Reference proteome</keyword>
<dbReference type="Proteomes" id="UP000038009">
    <property type="component" value="Unassembled WGS sequence"/>
</dbReference>
<sequence length="142" mass="15624">MTMILGVGAGTFAVLLTVAVCVFFGLIGAYLAPNRMLYILLVCITLPLVVYGCILTAPHGPAAGTGIPTAAFYYRERQLPLNTDVVDTYFPVRTVVFLVLALGALAAISFQIILLYKSPPYETPRVRCLREQLEEAHPTWYR</sequence>
<accession>A0A0N1I727</accession>
<feature type="transmembrane region" description="Helical" evidence="1">
    <location>
        <begin position="12"/>
        <end position="31"/>
    </location>
</feature>
<dbReference type="OrthoDB" id="251327at2759"/>
<evidence type="ECO:0000256" key="1">
    <source>
        <dbReference type="SAM" id="Phobius"/>
    </source>
</evidence>